<dbReference type="EMBL" id="CP001823">
    <property type="protein sequence ID" value="ACZ38434.1"/>
    <property type="molecule type" value="Genomic_DNA"/>
</dbReference>
<evidence type="ECO:0000256" key="3">
    <source>
        <dbReference type="ARBA" id="ARBA00022692"/>
    </source>
</evidence>
<feature type="compositionally biased region" description="Low complexity" evidence="8">
    <location>
        <begin position="14"/>
        <end position="27"/>
    </location>
</feature>
<sequence length="155" mass="17378">MVQVPTGSGPDQVSAAPRSARRAPIPRVGRERPTGSNFELYSWYFFRVSGLLLILLAITHVVIMHVINTVDEIDYDFVADRWNSPFWRAFDWLMLVLALLHGLNGARIAVDDYVRPRGWRVFAHSVLWSTAIIFLIIGSIAVVTFNPDAAVTAGR</sequence>
<feature type="transmembrane region" description="Helical" evidence="9">
    <location>
        <begin position="122"/>
        <end position="145"/>
    </location>
</feature>
<proteinExistence type="predicted"/>
<dbReference type="Gene3D" id="1.20.1300.10">
    <property type="entry name" value="Fumarate reductase/succinate dehydrogenase, transmembrane subunit"/>
    <property type="match status" value="1"/>
</dbReference>
<evidence type="ECO:0000256" key="6">
    <source>
        <dbReference type="ARBA" id="ARBA00023004"/>
    </source>
</evidence>
<evidence type="ECO:0000256" key="9">
    <source>
        <dbReference type="SAM" id="Phobius"/>
    </source>
</evidence>
<dbReference type="AlphaFoldDB" id="D1C2G7"/>
<dbReference type="InterPro" id="IPR034804">
    <property type="entry name" value="SQR/QFR_C/D"/>
</dbReference>
<dbReference type="KEGG" id="sti:Sthe_0998"/>
<evidence type="ECO:0000256" key="5">
    <source>
        <dbReference type="ARBA" id="ARBA00022989"/>
    </source>
</evidence>
<reference evidence="11" key="1">
    <citation type="submission" date="2009-11" db="EMBL/GenBank/DDBJ databases">
        <title>The complete chromosome 1 of Sphaerobacter thermophilus DSM 20745.</title>
        <authorList>
            <person name="Lucas S."/>
            <person name="Copeland A."/>
            <person name="Lapidus A."/>
            <person name="Glavina del Rio T."/>
            <person name="Dalin E."/>
            <person name="Tice H."/>
            <person name="Bruce D."/>
            <person name="Goodwin L."/>
            <person name="Pitluck S."/>
            <person name="Kyrpides N."/>
            <person name="Mavromatis K."/>
            <person name="Ivanova N."/>
            <person name="Mikhailova N."/>
            <person name="LaButti K.M."/>
            <person name="Clum A."/>
            <person name="Sun H.I."/>
            <person name="Brettin T."/>
            <person name="Detter J.C."/>
            <person name="Han C."/>
            <person name="Larimer F."/>
            <person name="Land M."/>
            <person name="Hauser L."/>
            <person name="Markowitz V."/>
            <person name="Cheng J.F."/>
            <person name="Hugenholtz P."/>
            <person name="Woyke T."/>
            <person name="Wu D."/>
            <person name="Steenblock K."/>
            <person name="Schneider S."/>
            <person name="Pukall R."/>
            <person name="Goeker M."/>
            <person name="Klenk H.P."/>
            <person name="Eisen J.A."/>
        </authorList>
    </citation>
    <scope>NUCLEOTIDE SEQUENCE [LARGE SCALE GENOMIC DNA]</scope>
    <source>
        <strain evidence="11">ATCC 49802 / DSM 20745 / S 6022</strain>
    </source>
</reference>
<gene>
    <name evidence="10" type="ordered locus">Sthe_0998</name>
</gene>
<feature type="region of interest" description="Disordered" evidence="8">
    <location>
        <begin position="1"/>
        <end position="28"/>
    </location>
</feature>
<reference evidence="10 11" key="2">
    <citation type="journal article" date="2010" name="Stand. Genomic Sci.">
        <title>Complete genome sequence of Desulfohalobium retbaense type strain (HR(100)).</title>
        <authorList>
            <person name="Spring S."/>
            <person name="Nolan M."/>
            <person name="Lapidus A."/>
            <person name="Glavina Del Rio T."/>
            <person name="Copeland A."/>
            <person name="Tice H."/>
            <person name="Cheng J.F."/>
            <person name="Lucas S."/>
            <person name="Land M."/>
            <person name="Chen F."/>
            <person name="Bruce D."/>
            <person name="Goodwin L."/>
            <person name="Pitluck S."/>
            <person name="Ivanova N."/>
            <person name="Mavromatis K."/>
            <person name="Mikhailova N."/>
            <person name="Pati A."/>
            <person name="Chen A."/>
            <person name="Palaniappan K."/>
            <person name="Hauser L."/>
            <person name="Chang Y.J."/>
            <person name="Jeffries C.D."/>
            <person name="Munk C."/>
            <person name="Kiss H."/>
            <person name="Chain P."/>
            <person name="Han C."/>
            <person name="Brettin T."/>
            <person name="Detter J.C."/>
            <person name="Schuler E."/>
            <person name="Goker M."/>
            <person name="Rohde M."/>
            <person name="Bristow J."/>
            <person name="Eisen J.A."/>
            <person name="Markowitz V."/>
            <person name="Hugenholtz P."/>
            <person name="Kyrpides N.C."/>
            <person name="Klenk H.P."/>
        </authorList>
    </citation>
    <scope>NUCLEOTIDE SEQUENCE [LARGE SCALE GENOMIC DNA]</scope>
    <source>
        <strain evidence="11">ATCC 49802 / DSM 20745 / S 6022</strain>
    </source>
</reference>
<dbReference type="CDD" id="cd03500">
    <property type="entry name" value="SQR_TypeA_SdhD_like"/>
    <property type="match status" value="1"/>
</dbReference>
<keyword evidence="3 9" id="KW-0812">Transmembrane</keyword>
<evidence type="ECO:0000256" key="7">
    <source>
        <dbReference type="ARBA" id="ARBA00023136"/>
    </source>
</evidence>
<dbReference type="Proteomes" id="UP000002027">
    <property type="component" value="Chromosome 1"/>
</dbReference>
<dbReference type="InterPro" id="IPR000701">
    <property type="entry name" value="SuccDH_FuR_B_TM-su"/>
</dbReference>
<comment type="subcellular location">
    <subcellularLocation>
        <location evidence="1">Membrane</location>
    </subcellularLocation>
</comment>
<feature type="transmembrane region" description="Helical" evidence="9">
    <location>
        <begin position="87"/>
        <end position="110"/>
    </location>
</feature>
<keyword evidence="4" id="KW-0479">Metal-binding</keyword>
<feature type="compositionally biased region" description="Polar residues" evidence="8">
    <location>
        <begin position="1"/>
        <end position="11"/>
    </location>
</feature>
<evidence type="ECO:0000256" key="8">
    <source>
        <dbReference type="SAM" id="MobiDB-lite"/>
    </source>
</evidence>
<protein>
    <submittedName>
        <fullName evidence="10">Succinate dehydrogenase hydrophobic membrane anchor protein</fullName>
    </submittedName>
</protein>
<dbReference type="RefSeq" id="WP_012871481.1">
    <property type="nucleotide sequence ID" value="NC_013523.1"/>
</dbReference>
<dbReference type="Pfam" id="PF01127">
    <property type="entry name" value="Sdh_cyt"/>
    <property type="match status" value="1"/>
</dbReference>
<dbReference type="SUPFAM" id="SSF81343">
    <property type="entry name" value="Fumarate reductase respiratory complex transmembrane subunits"/>
    <property type="match status" value="1"/>
</dbReference>
<evidence type="ECO:0000256" key="1">
    <source>
        <dbReference type="ARBA" id="ARBA00004370"/>
    </source>
</evidence>
<dbReference type="HOGENOM" id="CLU_145876_0_0_0"/>
<keyword evidence="2" id="KW-0349">Heme</keyword>
<evidence type="ECO:0000256" key="2">
    <source>
        <dbReference type="ARBA" id="ARBA00022617"/>
    </source>
</evidence>
<keyword evidence="11" id="KW-1185">Reference proteome</keyword>
<keyword evidence="5 9" id="KW-1133">Transmembrane helix</keyword>
<evidence type="ECO:0000256" key="4">
    <source>
        <dbReference type="ARBA" id="ARBA00022723"/>
    </source>
</evidence>
<keyword evidence="7 9" id="KW-0472">Membrane</keyword>
<dbReference type="InParanoid" id="D1C2G7"/>
<dbReference type="GO" id="GO:0016020">
    <property type="term" value="C:membrane"/>
    <property type="evidence" value="ECO:0007669"/>
    <property type="project" value="UniProtKB-SubCell"/>
</dbReference>
<dbReference type="eggNOG" id="COG2142">
    <property type="taxonomic scope" value="Bacteria"/>
</dbReference>
<dbReference type="STRING" id="479434.Sthe_0998"/>
<evidence type="ECO:0000313" key="11">
    <source>
        <dbReference type="Proteomes" id="UP000002027"/>
    </source>
</evidence>
<accession>D1C2G7</accession>
<name>D1C2G7_SPHTD</name>
<keyword evidence="6" id="KW-0408">Iron</keyword>
<organism evidence="10 11">
    <name type="scientific">Sphaerobacter thermophilus (strain ATCC 49802 / DSM 20745 / KCCM 41009 / NCIMB 13125 / S 6022)</name>
    <dbReference type="NCBI Taxonomy" id="479434"/>
    <lineage>
        <taxon>Bacteria</taxon>
        <taxon>Pseudomonadati</taxon>
        <taxon>Thermomicrobiota</taxon>
        <taxon>Thermomicrobia</taxon>
        <taxon>Sphaerobacterales</taxon>
        <taxon>Sphaerobacterineae</taxon>
        <taxon>Sphaerobacteraceae</taxon>
        <taxon>Sphaerobacter</taxon>
    </lineage>
</organism>
<dbReference type="GO" id="GO:0046872">
    <property type="term" value="F:metal ion binding"/>
    <property type="evidence" value="ECO:0007669"/>
    <property type="project" value="UniProtKB-KW"/>
</dbReference>
<evidence type="ECO:0000313" key="10">
    <source>
        <dbReference type="EMBL" id="ACZ38434.1"/>
    </source>
</evidence>
<feature type="transmembrane region" description="Helical" evidence="9">
    <location>
        <begin position="44"/>
        <end position="67"/>
    </location>
</feature>